<proteinExistence type="predicted"/>
<accession>A0A1L5NWC3</accession>
<name>A0A1L5NWC3_9HYPH</name>
<organism evidence="1 2">
    <name type="scientific">Rhizobium gallicum</name>
    <dbReference type="NCBI Taxonomy" id="56730"/>
    <lineage>
        <taxon>Bacteria</taxon>
        <taxon>Pseudomonadati</taxon>
        <taxon>Pseudomonadota</taxon>
        <taxon>Alphaproteobacteria</taxon>
        <taxon>Hyphomicrobiales</taxon>
        <taxon>Rhizobiaceae</taxon>
        <taxon>Rhizobium/Agrobacterium group</taxon>
        <taxon>Rhizobium</taxon>
    </lineage>
</organism>
<sequence>MTIRYETRRDDDYDLRERMKTLAHAHNVKKRSLVIGFSRSDTKRAAHGIVGDAGPEDELGEANIAMNRKLNGLAENEQPKHRQDAIDRFQAGKTAVLLFSGSEFVLKRPISGTRIAEAGESALTRFGGAEKIYRCIHDEIDANF</sequence>
<keyword evidence="1" id="KW-0614">Plasmid</keyword>
<evidence type="ECO:0000313" key="1">
    <source>
        <dbReference type="EMBL" id="APO72202.1"/>
    </source>
</evidence>
<dbReference type="EMBL" id="CP017105">
    <property type="protein sequence ID" value="APO72202.1"/>
    <property type="molecule type" value="Genomic_DNA"/>
</dbReference>
<protein>
    <submittedName>
        <fullName evidence="1">Uncharacterized protein</fullName>
    </submittedName>
</protein>
<dbReference type="Proteomes" id="UP000184749">
    <property type="component" value="Plasmid pRgalIE4872d"/>
</dbReference>
<reference evidence="1 2" key="1">
    <citation type="submission" date="2016-09" db="EMBL/GenBank/DDBJ databases">
        <title>The complete genome sequences of Rhizobium gallicum, symbiovars gallicum and phaseoli, symbionts associated to common bean (Phaseolus vulgaris).</title>
        <authorList>
            <person name="Bustos P."/>
            <person name="Santamaria R.I."/>
            <person name="Perez-Carrascal O.M."/>
            <person name="Juarez S."/>
            <person name="Lozano L."/>
            <person name="Martinez-Flores I."/>
            <person name="Martinez-Romero E."/>
            <person name="Cevallos M."/>
            <person name="Romero D."/>
            <person name="Davila G."/>
            <person name="Gonzalez V."/>
        </authorList>
    </citation>
    <scope>NUCLEOTIDE SEQUENCE [LARGE SCALE GENOMIC DNA]</scope>
    <source>
        <strain evidence="1 2">IE4872</strain>
        <plasmid evidence="2">prgalie4872d</plasmid>
    </source>
</reference>
<dbReference type="AlphaFoldDB" id="A0A1L5NWC3"/>
<geneLocation type="plasmid" evidence="2">
    <name>prgalie4872d</name>
</geneLocation>
<gene>
    <name evidence="1" type="ORF">IE4872_PD01681</name>
</gene>
<evidence type="ECO:0000313" key="2">
    <source>
        <dbReference type="Proteomes" id="UP000184749"/>
    </source>
</evidence>